<comment type="caution">
    <text evidence="1">The sequence shown here is derived from an EMBL/GenBank/DDBJ whole genome shotgun (WGS) entry which is preliminary data.</text>
</comment>
<proteinExistence type="predicted"/>
<evidence type="ECO:0000313" key="1">
    <source>
        <dbReference type="EMBL" id="CAF4547882.1"/>
    </source>
</evidence>
<protein>
    <submittedName>
        <fullName evidence="1">Uncharacterized protein</fullName>
    </submittedName>
</protein>
<name>A0A820YHH1_9BILA</name>
<dbReference type="AlphaFoldDB" id="A0A820YHH1"/>
<organism evidence="1 2">
    <name type="scientific">Rotaria socialis</name>
    <dbReference type="NCBI Taxonomy" id="392032"/>
    <lineage>
        <taxon>Eukaryota</taxon>
        <taxon>Metazoa</taxon>
        <taxon>Spiralia</taxon>
        <taxon>Gnathifera</taxon>
        <taxon>Rotifera</taxon>
        <taxon>Eurotatoria</taxon>
        <taxon>Bdelloidea</taxon>
        <taxon>Philodinida</taxon>
        <taxon>Philodinidae</taxon>
        <taxon>Rotaria</taxon>
    </lineage>
</organism>
<sequence>APYMSLSTVFRVGRSTVKSDRIRQRWRSIMQEFALNAPTHCISGIARSQNKQIECSGHYRSSSSVGLHVSEWPQNFAAFTIYNVAHINYDQFIEPFLNYANILNITNTNDTRSFSLL</sequence>
<dbReference type="EMBL" id="CAJOBQ010002238">
    <property type="protein sequence ID" value="CAF4547882.1"/>
    <property type="molecule type" value="Genomic_DNA"/>
</dbReference>
<reference evidence="1" key="1">
    <citation type="submission" date="2021-02" db="EMBL/GenBank/DDBJ databases">
        <authorList>
            <person name="Nowell W R."/>
        </authorList>
    </citation>
    <scope>NUCLEOTIDE SEQUENCE</scope>
</reference>
<dbReference type="Proteomes" id="UP000663862">
    <property type="component" value="Unassembled WGS sequence"/>
</dbReference>
<feature type="non-terminal residue" evidence="1">
    <location>
        <position position="1"/>
    </location>
</feature>
<accession>A0A820YHH1</accession>
<gene>
    <name evidence="1" type="ORF">TSG867_LOCUS24437</name>
</gene>
<evidence type="ECO:0000313" key="2">
    <source>
        <dbReference type="Proteomes" id="UP000663862"/>
    </source>
</evidence>